<keyword evidence="4 7" id="KW-1133">Transmembrane helix</keyword>
<feature type="transmembrane region" description="Helical" evidence="7">
    <location>
        <begin position="134"/>
        <end position="157"/>
    </location>
</feature>
<dbReference type="GO" id="GO:0005886">
    <property type="term" value="C:plasma membrane"/>
    <property type="evidence" value="ECO:0007669"/>
    <property type="project" value="TreeGrafter"/>
</dbReference>
<dbReference type="GO" id="GO:0000271">
    <property type="term" value="P:polysaccharide biosynthetic process"/>
    <property type="evidence" value="ECO:0007669"/>
    <property type="project" value="InterPro"/>
</dbReference>
<organism evidence="9">
    <name type="scientific">Actinomyces succiniciruminis</name>
    <dbReference type="NCBI Taxonomy" id="1522002"/>
    <lineage>
        <taxon>Bacteria</taxon>
        <taxon>Bacillati</taxon>
        <taxon>Actinomycetota</taxon>
        <taxon>Actinomycetes</taxon>
        <taxon>Actinomycetales</taxon>
        <taxon>Actinomycetaceae</taxon>
        <taxon>Actinomyces</taxon>
    </lineage>
</organism>
<feature type="transmembrane region" description="Helical" evidence="7">
    <location>
        <begin position="65"/>
        <end position="83"/>
    </location>
</feature>
<name>A0A1L7RJN5_9ACTO</name>
<dbReference type="InterPro" id="IPR007267">
    <property type="entry name" value="GtrA_DPMS_TM"/>
</dbReference>
<evidence type="ECO:0000256" key="2">
    <source>
        <dbReference type="ARBA" id="ARBA00009399"/>
    </source>
</evidence>
<dbReference type="Pfam" id="PF04138">
    <property type="entry name" value="GtrA_DPMS_TM"/>
    <property type="match status" value="1"/>
</dbReference>
<evidence type="ECO:0000256" key="4">
    <source>
        <dbReference type="ARBA" id="ARBA00022989"/>
    </source>
</evidence>
<dbReference type="PANTHER" id="PTHR38459:SF1">
    <property type="entry name" value="PROPHAGE BACTOPRENOL-LINKED GLUCOSE TRANSLOCASE HOMOLOG"/>
    <property type="match status" value="1"/>
</dbReference>
<dbReference type="PANTHER" id="PTHR38459">
    <property type="entry name" value="PROPHAGE BACTOPRENOL-LINKED GLUCOSE TRANSLOCASE HOMOLOG"/>
    <property type="match status" value="1"/>
</dbReference>
<evidence type="ECO:0000256" key="6">
    <source>
        <dbReference type="SAM" id="MobiDB-lite"/>
    </source>
</evidence>
<comment type="subcellular location">
    <subcellularLocation>
        <location evidence="1">Membrane</location>
        <topology evidence="1">Multi-pass membrane protein</topology>
    </subcellularLocation>
</comment>
<sequence length="201" mass="21272">MIVSVTKARPEALARTTAADPVPPRVKAASTAPDNPAAFSGDAAAATAEPPTALGARLLAWLQELTQFGLVGALAFVIDSGLFNLFQHGPLGVLAGHPNTANVISACVATCFSWVANRSWTYRGRTQENTAREAFLFAFANAGGILITQFCLLFTHHILGLSGPLADNIAAYIVGFALGTAFRFLFYHYVVFTGDAASRDR</sequence>
<evidence type="ECO:0000256" key="5">
    <source>
        <dbReference type="ARBA" id="ARBA00023136"/>
    </source>
</evidence>
<dbReference type="InterPro" id="IPR051401">
    <property type="entry name" value="GtrA_CellWall_Glycosyl"/>
</dbReference>
<evidence type="ECO:0000259" key="8">
    <source>
        <dbReference type="Pfam" id="PF04138"/>
    </source>
</evidence>
<comment type="similarity">
    <text evidence="2">Belongs to the GtrA family.</text>
</comment>
<protein>
    <submittedName>
        <fullName evidence="9">GtrA-like protein</fullName>
    </submittedName>
</protein>
<keyword evidence="3 7" id="KW-0812">Transmembrane</keyword>
<gene>
    <name evidence="9" type="ORF">AAM4_0295</name>
</gene>
<feature type="domain" description="GtrA/DPMS transmembrane" evidence="8">
    <location>
        <begin position="67"/>
        <end position="192"/>
    </location>
</feature>
<dbReference type="RefSeq" id="WP_210578487.1">
    <property type="nucleotide sequence ID" value="NZ_LK995469.1"/>
</dbReference>
<evidence type="ECO:0000313" key="9">
    <source>
        <dbReference type="EMBL" id="CED90190.1"/>
    </source>
</evidence>
<feature type="transmembrane region" description="Helical" evidence="7">
    <location>
        <begin position="103"/>
        <end position="122"/>
    </location>
</feature>
<accession>A0A1L7RJN5</accession>
<reference evidence="9" key="1">
    <citation type="submission" date="2014-07" db="EMBL/GenBank/DDBJ databases">
        <authorList>
            <person name="Zhang J.E."/>
            <person name="Yang H."/>
            <person name="Guo J."/>
            <person name="Deng Z."/>
            <person name="Luo H."/>
            <person name="Luo M."/>
            <person name="Zhao B."/>
        </authorList>
    </citation>
    <scope>NUCLEOTIDE SEQUENCE</scope>
    <source>
        <strain evidence="9">AM4</strain>
    </source>
</reference>
<dbReference type="EMBL" id="LK995469">
    <property type="protein sequence ID" value="CED90190.1"/>
    <property type="molecule type" value="Genomic_DNA"/>
</dbReference>
<proteinExistence type="inferred from homology"/>
<dbReference type="AlphaFoldDB" id="A0A1L7RJN5"/>
<evidence type="ECO:0000256" key="7">
    <source>
        <dbReference type="SAM" id="Phobius"/>
    </source>
</evidence>
<feature type="region of interest" description="Disordered" evidence="6">
    <location>
        <begin position="1"/>
        <end position="34"/>
    </location>
</feature>
<keyword evidence="5 7" id="KW-0472">Membrane</keyword>
<evidence type="ECO:0000256" key="1">
    <source>
        <dbReference type="ARBA" id="ARBA00004141"/>
    </source>
</evidence>
<feature type="transmembrane region" description="Helical" evidence="7">
    <location>
        <begin position="169"/>
        <end position="192"/>
    </location>
</feature>
<evidence type="ECO:0000256" key="3">
    <source>
        <dbReference type="ARBA" id="ARBA00022692"/>
    </source>
</evidence>